<organism evidence="1">
    <name type="scientific">Paenarthrobacter sp. AMU7</name>
    <dbReference type="NCBI Taxonomy" id="3162492"/>
    <lineage>
        <taxon>Bacteria</taxon>
        <taxon>Bacillati</taxon>
        <taxon>Actinomycetota</taxon>
        <taxon>Actinomycetes</taxon>
        <taxon>Micrococcales</taxon>
        <taxon>Micrococcaceae</taxon>
        <taxon>Paenarthrobacter</taxon>
    </lineage>
</organism>
<accession>A0AB39YVQ1</accession>
<protein>
    <submittedName>
        <fullName evidence="1">Uncharacterized protein</fullName>
    </submittedName>
</protein>
<name>A0AB39YVQ1_9MICC</name>
<sequence length="40" mass="4314">MGNSGAKFARALLCVLEPLGDEESGSNTADWFAGVVWDIW</sequence>
<proteinExistence type="predicted"/>
<reference evidence="1" key="1">
    <citation type="submission" date="2024-07" db="EMBL/GenBank/DDBJ databases">
        <authorList>
            <person name="Li J."/>
            <person name="Wei H."/>
            <person name="Ma J."/>
        </authorList>
    </citation>
    <scope>NUCLEOTIDE SEQUENCE</scope>
    <source>
        <strain evidence="1">AMU7</strain>
    </source>
</reference>
<dbReference type="EMBL" id="CP165735">
    <property type="protein sequence ID" value="XDV73416.1"/>
    <property type="molecule type" value="Genomic_DNA"/>
</dbReference>
<evidence type="ECO:0000313" key="1">
    <source>
        <dbReference type="EMBL" id="XDV73416.1"/>
    </source>
</evidence>
<dbReference type="AlphaFoldDB" id="A0AB39YVQ1"/>
<gene>
    <name evidence="1" type="ORF">ABQM86_09770</name>
</gene>
<dbReference type="RefSeq" id="WP_280627802.1">
    <property type="nucleotide sequence ID" value="NZ_CP165735.1"/>
</dbReference>